<keyword evidence="2" id="KW-0812">Transmembrane</keyword>
<feature type="region of interest" description="Disordered" evidence="1">
    <location>
        <begin position="743"/>
        <end position="802"/>
    </location>
</feature>
<evidence type="ECO:0000256" key="2">
    <source>
        <dbReference type="SAM" id="Phobius"/>
    </source>
</evidence>
<organism evidence="3 4">
    <name type="scientific">Microbacterium rhizomatis</name>
    <dbReference type="NCBI Taxonomy" id="1631477"/>
    <lineage>
        <taxon>Bacteria</taxon>
        <taxon>Bacillati</taxon>
        <taxon>Actinomycetota</taxon>
        <taxon>Actinomycetes</taxon>
        <taxon>Micrococcales</taxon>
        <taxon>Microbacteriaceae</taxon>
        <taxon>Microbacterium</taxon>
    </lineage>
</organism>
<evidence type="ECO:0000313" key="3">
    <source>
        <dbReference type="EMBL" id="KAA9110983.1"/>
    </source>
</evidence>
<feature type="compositionally biased region" description="Low complexity" evidence="1">
    <location>
        <begin position="751"/>
        <end position="797"/>
    </location>
</feature>
<dbReference type="AlphaFoldDB" id="A0A5J5J853"/>
<reference evidence="4" key="1">
    <citation type="submission" date="2019-09" db="EMBL/GenBank/DDBJ databases">
        <title>Mumia zhuanghuii sp. nov. isolated from the intestinal contents of plateau pika (Ochotona curzoniae) in the Qinghai-Tibet plateau of China.</title>
        <authorList>
            <person name="Tian Z."/>
        </authorList>
    </citation>
    <scope>NUCLEOTIDE SEQUENCE [LARGE SCALE GENOMIC DNA]</scope>
    <source>
        <strain evidence="4">JCM 30598</strain>
    </source>
</reference>
<protein>
    <recommendedName>
        <fullName evidence="5">PBP domain-containing protein</fullName>
    </recommendedName>
</protein>
<feature type="transmembrane region" description="Helical" evidence="2">
    <location>
        <begin position="809"/>
        <end position="833"/>
    </location>
</feature>
<dbReference type="Proteomes" id="UP000325827">
    <property type="component" value="Unassembled WGS sequence"/>
</dbReference>
<evidence type="ECO:0008006" key="5">
    <source>
        <dbReference type="Google" id="ProtNLM"/>
    </source>
</evidence>
<dbReference type="EMBL" id="VYSA01000001">
    <property type="protein sequence ID" value="KAA9110983.1"/>
    <property type="molecule type" value="Genomic_DNA"/>
</dbReference>
<gene>
    <name evidence="3" type="ORF">F6B43_05020</name>
</gene>
<dbReference type="RefSeq" id="WP_150447755.1">
    <property type="nucleotide sequence ID" value="NZ_VYSA01000001.1"/>
</dbReference>
<proteinExistence type="predicted"/>
<keyword evidence="4" id="KW-1185">Reference proteome</keyword>
<name>A0A5J5J853_9MICO</name>
<dbReference type="OrthoDB" id="5107506at2"/>
<evidence type="ECO:0000313" key="4">
    <source>
        <dbReference type="Proteomes" id="UP000325827"/>
    </source>
</evidence>
<comment type="caution">
    <text evidence="3">The sequence shown here is derived from an EMBL/GenBank/DDBJ whole genome shotgun (WGS) entry which is preliminary data.</text>
</comment>
<dbReference type="SUPFAM" id="SSF53850">
    <property type="entry name" value="Periplasmic binding protein-like II"/>
    <property type="match status" value="1"/>
</dbReference>
<sequence length="841" mass="86574">MLRARRRTWFTSGISGLLTAGAVFALVAGSSVAFSGAARAVDDSAKTITAKGQDPDLATAPMPDLSVTVAQTQDLLSQGIRLTWTGGKKSIAPSAGGNGGENFLQIFMCWGDDPQDASRPDRTTCQYGGAGSVGATRDGYRNYPLAQVPAADLPYTAPSAVPFLPPFTSIPFVARDGTRVDGIKTDPVTGVTSIDDTVDPNNNQFFSSYTTNEIPWVGSGNDGKGSVTFEAQTAVQSNGLGCGAPVTVGGTTKGADCWLVVLPRGTSDNGSTNITQSGLFIDSWRHALSVKLEFAPVGSRCPIGGVERQIAGSELAAIAVNSWQPVVCIQAGGSAYALLTGAESDAAYAAASTVDAPLALTSRPLKTAEGNDPLQYAAVALTGVTISVAIDRFPNPNDPKLPPEHADAARSAFTRINLTPRLVAKLLSYSYRSAIPTGANTSYLTGTNGYNITEDPDFLAVNDPEWAAQSLSGPAIADVIVPQGRSDSARAVWAYIAADQDARDFLASKPDPWGMIVNPWYSTDASVNPTGTAFELDREDFPKADPIEYTPKNQGPLNLITWRPYANDLSGVAYLTLRGDAQGPGGWDPNSVPPKYGKSSRMLPGAQRLIGLTSTAAAARYRVVTASLRNPAGRFVDPTASGMLAASAAMSPSGADGRVLGFDSGSEASKSATDAYPLTMPVYAANNPAKTSAPIRAAYASFIRYAVSSEGQTLGVEAGQLPDGYATIPADWAAQSLAAADSIERGPTPPTAASSPPAAYIPSQTPASATRSSAAAAPDAAAAAPASPSATGNASPALSGGKTPVDPDMGAIALAVPASVLGGALGAAVVPLITRLRRRVP</sequence>
<dbReference type="Gene3D" id="3.40.190.10">
    <property type="entry name" value="Periplasmic binding protein-like II"/>
    <property type="match status" value="2"/>
</dbReference>
<keyword evidence="2" id="KW-0472">Membrane</keyword>
<keyword evidence="2" id="KW-1133">Transmembrane helix</keyword>
<accession>A0A5J5J853</accession>
<evidence type="ECO:0000256" key="1">
    <source>
        <dbReference type="SAM" id="MobiDB-lite"/>
    </source>
</evidence>